<organism evidence="2 3">
    <name type="scientific">Phomopsis amygdali</name>
    <name type="common">Fusicoccum amygdali</name>
    <dbReference type="NCBI Taxonomy" id="1214568"/>
    <lineage>
        <taxon>Eukaryota</taxon>
        <taxon>Fungi</taxon>
        <taxon>Dikarya</taxon>
        <taxon>Ascomycota</taxon>
        <taxon>Pezizomycotina</taxon>
        <taxon>Sordariomycetes</taxon>
        <taxon>Sordariomycetidae</taxon>
        <taxon>Diaporthales</taxon>
        <taxon>Diaporthaceae</taxon>
        <taxon>Diaporthe</taxon>
    </lineage>
</organism>
<feature type="region of interest" description="Disordered" evidence="1">
    <location>
        <begin position="151"/>
        <end position="193"/>
    </location>
</feature>
<protein>
    <submittedName>
        <fullName evidence="2">Uncharacterized protein</fullName>
    </submittedName>
</protein>
<evidence type="ECO:0000256" key="1">
    <source>
        <dbReference type="SAM" id="MobiDB-lite"/>
    </source>
</evidence>
<dbReference type="Proteomes" id="UP001265746">
    <property type="component" value="Unassembled WGS sequence"/>
</dbReference>
<evidence type="ECO:0000313" key="3">
    <source>
        <dbReference type="Proteomes" id="UP001265746"/>
    </source>
</evidence>
<sequence length="344" mass="38791">MKASKHTKITGDLSAFMGALPLPAYTLNLVGPHSRGLRTLPITSHRHGRRRRRHSCLRLFLPDLRKYIWVPPLPNIRVALDAVPERRLAQRARNAPAAERKLDIIEPPAPIGPQHVLAQPAHLAGHDADADALEVLERRVGLHALEERYREPAPLPRPRAQHPVRRRRAHPARQRLHPLPDRHHQRPGPRRAVDPLAPRVLRLQPPVPARLQQVAGQHRVLVGAHALPLAVVVAAAVQAQLARVRVPHDLELVLLVRAADVLVERARRQPHRLGHQAREADRHAAHQPHVLGVRAAKAREHALRRPLVGREEVVVPRRVWARHRVLGRQVDLLPVVYLACCYLC</sequence>
<keyword evidence="3" id="KW-1185">Reference proteome</keyword>
<name>A0AAD9S4T4_PHOAM</name>
<feature type="compositionally biased region" description="Basic residues" evidence="1">
    <location>
        <begin position="159"/>
        <end position="176"/>
    </location>
</feature>
<gene>
    <name evidence="2" type="ORF">N8I77_011985</name>
</gene>
<evidence type="ECO:0000313" key="2">
    <source>
        <dbReference type="EMBL" id="KAK2598585.1"/>
    </source>
</evidence>
<comment type="caution">
    <text evidence="2">The sequence shown here is derived from an EMBL/GenBank/DDBJ whole genome shotgun (WGS) entry which is preliminary data.</text>
</comment>
<reference evidence="2" key="1">
    <citation type="submission" date="2023-06" db="EMBL/GenBank/DDBJ databases">
        <authorList>
            <person name="Noh H."/>
        </authorList>
    </citation>
    <scope>NUCLEOTIDE SEQUENCE</scope>
    <source>
        <strain evidence="2">DUCC20226</strain>
    </source>
</reference>
<accession>A0AAD9S4T4</accession>
<dbReference type="EMBL" id="JAUJFL010000008">
    <property type="protein sequence ID" value="KAK2598585.1"/>
    <property type="molecule type" value="Genomic_DNA"/>
</dbReference>
<proteinExistence type="predicted"/>
<dbReference type="AlphaFoldDB" id="A0AAD9S4T4"/>